<dbReference type="PROSITE" id="PS50850">
    <property type="entry name" value="MFS"/>
    <property type="match status" value="1"/>
</dbReference>
<keyword evidence="6 7" id="KW-0472">Membrane</keyword>
<feature type="transmembrane region" description="Helical" evidence="7">
    <location>
        <begin position="252"/>
        <end position="276"/>
    </location>
</feature>
<accession>A0A8J6M8B0</accession>
<feature type="transmembrane region" description="Helical" evidence="7">
    <location>
        <begin position="373"/>
        <end position="397"/>
    </location>
</feature>
<feature type="transmembrane region" description="Helical" evidence="7">
    <location>
        <begin position="41"/>
        <end position="61"/>
    </location>
</feature>
<evidence type="ECO:0000256" key="2">
    <source>
        <dbReference type="ARBA" id="ARBA00022448"/>
    </source>
</evidence>
<feature type="transmembrane region" description="Helical" evidence="7">
    <location>
        <begin position="345"/>
        <end position="367"/>
    </location>
</feature>
<keyword evidence="5 7" id="KW-1133">Transmembrane helix</keyword>
<evidence type="ECO:0000259" key="8">
    <source>
        <dbReference type="PROSITE" id="PS50850"/>
    </source>
</evidence>
<feature type="transmembrane region" description="Helical" evidence="7">
    <location>
        <begin position="283"/>
        <end position="303"/>
    </location>
</feature>
<gene>
    <name evidence="9" type="ORF">H8S57_06560</name>
</gene>
<dbReference type="InterPro" id="IPR036259">
    <property type="entry name" value="MFS_trans_sf"/>
</dbReference>
<keyword evidence="10" id="KW-1185">Reference proteome</keyword>
<keyword evidence="4 7" id="KW-0812">Transmembrane</keyword>
<dbReference type="Gene3D" id="1.20.1250.20">
    <property type="entry name" value="MFS general substrate transporter like domains"/>
    <property type="match status" value="1"/>
</dbReference>
<feature type="transmembrane region" description="Helical" evidence="7">
    <location>
        <begin position="12"/>
        <end position="35"/>
    </location>
</feature>
<keyword evidence="3" id="KW-1003">Cell membrane</keyword>
<evidence type="ECO:0000256" key="4">
    <source>
        <dbReference type="ARBA" id="ARBA00022692"/>
    </source>
</evidence>
<dbReference type="GO" id="GO:0022857">
    <property type="term" value="F:transmembrane transporter activity"/>
    <property type="evidence" value="ECO:0007669"/>
    <property type="project" value="InterPro"/>
</dbReference>
<dbReference type="SUPFAM" id="SSF103473">
    <property type="entry name" value="MFS general substrate transporter"/>
    <property type="match status" value="1"/>
</dbReference>
<proteinExistence type="predicted"/>
<dbReference type="Pfam" id="PF07690">
    <property type="entry name" value="MFS_1"/>
    <property type="match status" value="1"/>
</dbReference>
<sequence length="405" mass="42937">MIPHWKQKFVTLWVGQALSILTSMVSQYALIWYLTDQTGSSAVLSAATIAALLPQGILSLFTGAFADRFDRRFLMAAADGAIGLLSLALALAAAAVPLTPGPIILVLALRSVGGAFHAPCIQAVTPLIAPPDALTRCAGWSHGIQTVSMLLSPALAAALYAALPLHWIILTDTLGALFAIGGLLFARLPVLRVGQPEQRLRIWRDTKEGFAVLRSHRWLWELCLICALFSVAFMPVSALFPLMSMQYFGGDTASAAVVETAFSIGMLAGSVILGLWGGFRDKMATMLSSIFALGVVLVATGLLPPTAFWTFAVLSLFMGLTCPFFNSVFMALIQEKVAPEFLGRVLGLSGAIMTLASPVGLVATALLADRTGITVWFLLSGVVTLFCGVLGLALPAVRNCDKLKS</sequence>
<dbReference type="EMBL" id="JACOPP010000006">
    <property type="protein sequence ID" value="MBC5733386.1"/>
    <property type="molecule type" value="Genomic_DNA"/>
</dbReference>
<dbReference type="InterPro" id="IPR020846">
    <property type="entry name" value="MFS_dom"/>
</dbReference>
<feature type="transmembrane region" description="Helical" evidence="7">
    <location>
        <begin position="218"/>
        <end position="240"/>
    </location>
</feature>
<dbReference type="PANTHER" id="PTHR23513">
    <property type="entry name" value="INTEGRAL MEMBRANE EFFLUX PROTEIN-RELATED"/>
    <property type="match status" value="1"/>
</dbReference>
<dbReference type="PANTHER" id="PTHR23513:SF6">
    <property type="entry name" value="MAJOR FACILITATOR SUPERFAMILY ASSOCIATED DOMAIN-CONTAINING PROTEIN"/>
    <property type="match status" value="1"/>
</dbReference>
<evidence type="ECO:0000256" key="3">
    <source>
        <dbReference type="ARBA" id="ARBA00022475"/>
    </source>
</evidence>
<comment type="caution">
    <text evidence="9">The sequence shown here is derived from an EMBL/GenBank/DDBJ whole genome shotgun (WGS) entry which is preliminary data.</text>
</comment>
<comment type="subcellular location">
    <subcellularLocation>
        <location evidence="1">Cell membrane</location>
        <topology evidence="1">Multi-pass membrane protein</topology>
    </subcellularLocation>
</comment>
<dbReference type="RefSeq" id="WP_186907282.1">
    <property type="nucleotide sequence ID" value="NZ_JACOPP010000006.1"/>
</dbReference>
<dbReference type="Proteomes" id="UP000661435">
    <property type="component" value="Unassembled WGS sequence"/>
</dbReference>
<evidence type="ECO:0000313" key="9">
    <source>
        <dbReference type="EMBL" id="MBC5733386.1"/>
    </source>
</evidence>
<dbReference type="CDD" id="cd06173">
    <property type="entry name" value="MFS_MefA_like"/>
    <property type="match status" value="1"/>
</dbReference>
<reference evidence="9" key="1">
    <citation type="submission" date="2020-08" db="EMBL/GenBank/DDBJ databases">
        <title>Genome public.</title>
        <authorList>
            <person name="Liu C."/>
            <person name="Sun Q."/>
        </authorList>
    </citation>
    <scope>NUCLEOTIDE SEQUENCE</scope>
    <source>
        <strain evidence="9">NSJ-51</strain>
    </source>
</reference>
<evidence type="ECO:0000313" key="10">
    <source>
        <dbReference type="Proteomes" id="UP000661435"/>
    </source>
</evidence>
<dbReference type="AlphaFoldDB" id="A0A8J6M8B0"/>
<organism evidence="9 10">
    <name type="scientific">Lawsonibacter hominis</name>
    <dbReference type="NCBI Taxonomy" id="2763053"/>
    <lineage>
        <taxon>Bacteria</taxon>
        <taxon>Bacillati</taxon>
        <taxon>Bacillota</taxon>
        <taxon>Clostridia</taxon>
        <taxon>Eubacteriales</taxon>
        <taxon>Oscillospiraceae</taxon>
        <taxon>Lawsonibacter</taxon>
    </lineage>
</organism>
<keyword evidence="2" id="KW-0813">Transport</keyword>
<evidence type="ECO:0000256" key="1">
    <source>
        <dbReference type="ARBA" id="ARBA00004651"/>
    </source>
</evidence>
<protein>
    <submittedName>
        <fullName evidence="9">MFS transporter</fullName>
    </submittedName>
</protein>
<evidence type="ECO:0000256" key="7">
    <source>
        <dbReference type="SAM" id="Phobius"/>
    </source>
</evidence>
<dbReference type="GO" id="GO:0005886">
    <property type="term" value="C:plasma membrane"/>
    <property type="evidence" value="ECO:0007669"/>
    <property type="project" value="UniProtKB-SubCell"/>
</dbReference>
<dbReference type="InterPro" id="IPR011701">
    <property type="entry name" value="MFS"/>
</dbReference>
<name>A0A8J6M8B0_9FIRM</name>
<evidence type="ECO:0000256" key="6">
    <source>
        <dbReference type="ARBA" id="ARBA00023136"/>
    </source>
</evidence>
<feature type="domain" description="Major facilitator superfamily (MFS) profile" evidence="8">
    <location>
        <begin position="8"/>
        <end position="399"/>
    </location>
</feature>
<feature type="transmembrane region" description="Helical" evidence="7">
    <location>
        <begin position="309"/>
        <end position="333"/>
    </location>
</feature>
<evidence type="ECO:0000256" key="5">
    <source>
        <dbReference type="ARBA" id="ARBA00022989"/>
    </source>
</evidence>